<feature type="repeat" description="WD" evidence="5">
    <location>
        <begin position="67"/>
        <end position="101"/>
    </location>
</feature>
<dbReference type="STRING" id="280699.M1V7Y1"/>
<evidence type="ECO:0000256" key="1">
    <source>
        <dbReference type="ARBA" id="ARBA00004123"/>
    </source>
</evidence>
<evidence type="ECO:0000313" key="7">
    <source>
        <dbReference type="EMBL" id="BAM80159.1"/>
    </source>
</evidence>
<dbReference type="HOGENOM" id="CLU_032142_2_1_1"/>
<evidence type="ECO:0000256" key="5">
    <source>
        <dbReference type="PROSITE-ProRule" id="PRU00221"/>
    </source>
</evidence>
<dbReference type="PANTHER" id="PTHR44040">
    <property type="entry name" value="RETINOBLASTOMA-BINDING PROTEIN 5"/>
    <property type="match status" value="1"/>
</dbReference>
<evidence type="ECO:0000256" key="4">
    <source>
        <dbReference type="ARBA" id="ARBA00023242"/>
    </source>
</evidence>
<keyword evidence="2 5" id="KW-0853">WD repeat</keyword>
<dbReference type="EMBL" id="AP006492">
    <property type="protein sequence ID" value="BAM80159.1"/>
    <property type="molecule type" value="Genomic_DNA"/>
</dbReference>
<dbReference type="GO" id="GO:0048188">
    <property type="term" value="C:Set1C/COMPASS complex"/>
    <property type="evidence" value="ECO:0007669"/>
    <property type="project" value="InterPro"/>
</dbReference>
<dbReference type="Gramene" id="CMJ008CT">
    <property type="protein sequence ID" value="CMJ008CT"/>
    <property type="gene ID" value="CMJ008C"/>
</dbReference>
<feature type="region of interest" description="Disordered" evidence="6">
    <location>
        <begin position="547"/>
        <end position="586"/>
    </location>
</feature>
<dbReference type="PROSITE" id="PS00678">
    <property type="entry name" value="WD_REPEATS_1"/>
    <property type="match status" value="1"/>
</dbReference>
<dbReference type="RefSeq" id="XP_005534766.1">
    <property type="nucleotide sequence ID" value="XM_005534709.1"/>
</dbReference>
<organism evidence="7 8">
    <name type="scientific">Cyanidioschyzon merolae (strain NIES-3377 / 10D)</name>
    <name type="common">Unicellular red alga</name>
    <dbReference type="NCBI Taxonomy" id="280699"/>
    <lineage>
        <taxon>Eukaryota</taxon>
        <taxon>Rhodophyta</taxon>
        <taxon>Bangiophyceae</taxon>
        <taxon>Cyanidiales</taxon>
        <taxon>Cyanidiaceae</taxon>
        <taxon>Cyanidioschyzon</taxon>
    </lineage>
</organism>
<dbReference type="GeneID" id="16994100"/>
<sequence>MNRVLLDRLFPFVRAQVPEQVEFSLSEHGTGRCFAFTPLYGNVLAVGLADGTIALYDLVTRALAKKLYGHTSDVFSLSFVPRSTWLLSTSLDGSLRLWDVSQLRCIVCVRFEAQLARASAHPRFRQNRLCCVSQTGQPVLLVQLPVEPGEYHVTQCPSVWVLWSGPASTLTMSAQERTPTETLQVPECAHVHASDTEDGNSVCTRNSDALPPVPERAPLLRELGTHGAVELPPTLTGSITMPVAYLAAEFDPTGAYIITHAAEQPGLLKVFKIERATEAGSGPRLTVHCSASFALPPRAFVKQIQFAERGDLFLVVAHDRIVRVFEWKPFEPNKVRLWRELKDRVSSVQWRWAAFASHDEFLVAGTAASADHRLYIWDLKANQLVKQLDGRPKESLSMLAYHANLHALLVLVYQSGSILVYHKTVAENWSAYAPSFREVSENVEYVEAEDEFDFDPDGSSVYDRRRRKHFAPADEDATVVDITGRLPDSDPGYQRFAEAGWNASSSSSMSSSNEELLCLPVDIPLDLPPLASEASWIGEYRALRRHESEQQSCSATTLRQDDASAGTSSQAVMRTVRDDPAGQLAK</sequence>
<dbReference type="InterPro" id="IPR001680">
    <property type="entry name" value="WD40_rpt"/>
</dbReference>
<dbReference type="InterPro" id="IPR019775">
    <property type="entry name" value="WD40_repeat_CS"/>
</dbReference>
<dbReference type="InterPro" id="IPR037850">
    <property type="entry name" value="RBBP5/Swd1"/>
</dbReference>
<dbReference type="InterPro" id="IPR036322">
    <property type="entry name" value="WD40_repeat_dom_sf"/>
</dbReference>
<keyword evidence="8" id="KW-1185">Reference proteome</keyword>
<protein>
    <submittedName>
        <fullName evidence="7">Similar to retinoblastoma-binding protein 5</fullName>
    </submittedName>
</protein>
<keyword evidence="4" id="KW-0539">Nucleus</keyword>
<dbReference type="eggNOG" id="KOG1273">
    <property type="taxonomic scope" value="Eukaryota"/>
</dbReference>
<dbReference type="AlphaFoldDB" id="M1V7Y1"/>
<dbReference type="PROSITE" id="PS50082">
    <property type="entry name" value="WD_REPEATS_2"/>
    <property type="match status" value="1"/>
</dbReference>
<evidence type="ECO:0000256" key="6">
    <source>
        <dbReference type="SAM" id="MobiDB-lite"/>
    </source>
</evidence>
<dbReference type="Pfam" id="PF00400">
    <property type="entry name" value="WD40"/>
    <property type="match status" value="1"/>
</dbReference>
<dbReference type="PROSITE" id="PS50294">
    <property type="entry name" value="WD_REPEATS_REGION"/>
    <property type="match status" value="1"/>
</dbReference>
<reference evidence="7 8" key="2">
    <citation type="journal article" date="2007" name="BMC Biol.">
        <title>A 100%-complete sequence reveals unusually simple genomic features in the hot-spring red alga Cyanidioschyzon merolae.</title>
        <authorList>
            <person name="Nozaki H."/>
            <person name="Takano H."/>
            <person name="Misumi O."/>
            <person name="Terasawa K."/>
            <person name="Matsuzaki M."/>
            <person name="Maruyama S."/>
            <person name="Nishida K."/>
            <person name="Yagisawa F."/>
            <person name="Yoshida Y."/>
            <person name="Fujiwara T."/>
            <person name="Takio S."/>
            <person name="Tamura K."/>
            <person name="Chung S.J."/>
            <person name="Nakamura S."/>
            <person name="Kuroiwa H."/>
            <person name="Tanaka K."/>
            <person name="Sato N."/>
            <person name="Kuroiwa T."/>
        </authorList>
    </citation>
    <scope>NUCLEOTIDE SEQUENCE [LARGE SCALE GENOMIC DNA]</scope>
    <source>
        <strain evidence="7 8">10D</strain>
    </source>
</reference>
<accession>M1V7Y1</accession>
<proteinExistence type="predicted"/>
<dbReference type="PANTHER" id="PTHR44040:SF1">
    <property type="entry name" value="RETINOBLASTOMA-BINDING PROTEIN 5"/>
    <property type="match status" value="1"/>
</dbReference>
<evidence type="ECO:0000313" key="8">
    <source>
        <dbReference type="Proteomes" id="UP000007014"/>
    </source>
</evidence>
<keyword evidence="3" id="KW-0677">Repeat</keyword>
<dbReference type="KEGG" id="cme:CYME_CMJ008C"/>
<name>M1V7Y1_CYAM1</name>
<dbReference type="SMART" id="SM00320">
    <property type="entry name" value="WD40"/>
    <property type="match status" value="3"/>
</dbReference>
<evidence type="ECO:0000256" key="2">
    <source>
        <dbReference type="ARBA" id="ARBA00022574"/>
    </source>
</evidence>
<dbReference type="OMA" id="DYEDDIM"/>
<dbReference type="Gene3D" id="2.130.10.10">
    <property type="entry name" value="YVTN repeat-like/Quinoprotein amine dehydrogenase"/>
    <property type="match status" value="2"/>
</dbReference>
<evidence type="ECO:0000256" key="3">
    <source>
        <dbReference type="ARBA" id="ARBA00022737"/>
    </source>
</evidence>
<comment type="subcellular location">
    <subcellularLocation>
        <location evidence="1">Nucleus</location>
    </subcellularLocation>
</comment>
<reference evidence="7 8" key="1">
    <citation type="journal article" date="2004" name="Nature">
        <title>Genome sequence of the ultrasmall unicellular red alga Cyanidioschyzon merolae 10D.</title>
        <authorList>
            <person name="Matsuzaki M."/>
            <person name="Misumi O."/>
            <person name="Shin-i T."/>
            <person name="Maruyama S."/>
            <person name="Takahara M."/>
            <person name="Miyagishima S."/>
            <person name="Mori T."/>
            <person name="Nishida K."/>
            <person name="Yagisawa F."/>
            <person name="Nishida K."/>
            <person name="Yoshida Y."/>
            <person name="Nishimura Y."/>
            <person name="Nakao S."/>
            <person name="Kobayashi T."/>
            <person name="Momoyama Y."/>
            <person name="Higashiyama T."/>
            <person name="Minoda A."/>
            <person name="Sano M."/>
            <person name="Nomoto H."/>
            <person name="Oishi K."/>
            <person name="Hayashi H."/>
            <person name="Ohta F."/>
            <person name="Nishizaka S."/>
            <person name="Haga S."/>
            <person name="Miura S."/>
            <person name="Morishita T."/>
            <person name="Kabeya Y."/>
            <person name="Terasawa K."/>
            <person name="Suzuki Y."/>
            <person name="Ishii Y."/>
            <person name="Asakawa S."/>
            <person name="Takano H."/>
            <person name="Ohta N."/>
            <person name="Kuroiwa H."/>
            <person name="Tanaka K."/>
            <person name="Shimizu N."/>
            <person name="Sugano S."/>
            <person name="Sato N."/>
            <person name="Nozaki H."/>
            <person name="Ogasawara N."/>
            <person name="Kohara Y."/>
            <person name="Kuroiwa T."/>
        </authorList>
    </citation>
    <scope>NUCLEOTIDE SEQUENCE [LARGE SCALE GENOMIC DNA]</scope>
    <source>
        <strain evidence="7 8">10D</strain>
    </source>
</reference>
<dbReference type="InterPro" id="IPR015943">
    <property type="entry name" value="WD40/YVTN_repeat-like_dom_sf"/>
</dbReference>
<dbReference type="Proteomes" id="UP000007014">
    <property type="component" value="Chromosome 10"/>
</dbReference>
<dbReference type="OrthoDB" id="196858at2759"/>
<dbReference type="SUPFAM" id="SSF50978">
    <property type="entry name" value="WD40 repeat-like"/>
    <property type="match status" value="1"/>
</dbReference>
<gene>
    <name evidence="7" type="ORF">CYME_CMJ008C</name>
</gene>